<comment type="caution">
    <text evidence="2">The sequence shown here is derived from an EMBL/GenBank/DDBJ whole genome shotgun (WGS) entry which is preliminary data.</text>
</comment>
<dbReference type="EMBL" id="CAJNOL010010283">
    <property type="protein sequence ID" value="CAF1648681.1"/>
    <property type="molecule type" value="Genomic_DNA"/>
</dbReference>
<name>A0A816EPH7_9BILA</name>
<evidence type="ECO:0000313" key="3">
    <source>
        <dbReference type="Proteomes" id="UP000663870"/>
    </source>
</evidence>
<dbReference type="EMBL" id="CAJNOH010008587">
    <property type="protein sequence ID" value="CAF1482636.1"/>
    <property type="molecule type" value="Genomic_DNA"/>
</dbReference>
<sequence>MSKHQDDSIETIHHNEVADDEQLMEEHMLSQRMSQLSATATNETEFIVKDIKNIIEKIPNYLTKQNKSFEQLLDQALSTLTSETLNFKRDELRKIAIQIYKTILIQIYLRLWTVYLKSGMGQLIKQSSQQPLIYPTDLRIWPKEIKTIVKSSKTNKTNENDTCMCFVKDYIHELSKQLKQYQIELNINTNNCKCYTPVLGEILEKYITENLSSLNLEIDHKIEILQYDYQIQALKIEYLRQKPTATQELKMKQLYHSKYEEETVQQEFDFLRKQMDYYNSPSQGFKYSPIAESTLINSIENPTIRKQIFDQYKEIAEQSESINGLMAIRKQQGSVWEELLMLEMRVLCKFLPENFDHLEDYIAPIKAKGEWLNCFLNACDAKFKESDQQYRNKIGKLETQLLNNRIADGSSVVKKIHDYMAYQTDKLKQSIHNKILSFRGILLQNHRRISPKIKNMIGVSPEPYLDLTVKPFNKRQWLYLSLGPSYIRLNQSAIRPRDQQESTVTKEHKNIYDKIAQRLSSHPYNVSLKPLILKQYSNHLLEYLNNSYFTPLSYKDQFRAIEQAKTTAYIRKILKKHNLILRITDKGHNFYIGSETEFEKKAQKFFEDTNAFKELSVNPLKEIQDKVIQSLNRLREKKLILVWQYNKMMPDRTKSELAHLYFNPKTHKLCSILSIGIYEDIPVRPIENTIHAPTTNISKFLSEIISPIFDSKCGSTTVIDGVSLIKELNKYTRKDLLKPSTLFCTLDIRNLYTMLPQEEALNILVEFLRVHGYEKVKGIPLDTIRQLAS</sequence>
<dbReference type="AlphaFoldDB" id="A0A816EPH7"/>
<organism evidence="2 3">
    <name type="scientific">Rotaria sordida</name>
    <dbReference type="NCBI Taxonomy" id="392033"/>
    <lineage>
        <taxon>Eukaryota</taxon>
        <taxon>Metazoa</taxon>
        <taxon>Spiralia</taxon>
        <taxon>Gnathifera</taxon>
        <taxon>Rotifera</taxon>
        <taxon>Eurotatoria</taxon>
        <taxon>Bdelloidea</taxon>
        <taxon>Philodinida</taxon>
        <taxon>Philodinidae</taxon>
        <taxon>Rotaria</taxon>
    </lineage>
</organism>
<evidence type="ECO:0000313" key="2">
    <source>
        <dbReference type="EMBL" id="CAF1648681.1"/>
    </source>
</evidence>
<protein>
    <recommendedName>
        <fullName evidence="4">Reverse transcriptase domain-containing protein</fullName>
    </recommendedName>
</protein>
<evidence type="ECO:0000313" key="1">
    <source>
        <dbReference type="EMBL" id="CAF1482636.1"/>
    </source>
</evidence>
<keyword evidence="3" id="KW-1185">Reference proteome</keyword>
<accession>A0A816EPH7</accession>
<feature type="non-terminal residue" evidence="2">
    <location>
        <position position="789"/>
    </location>
</feature>
<proteinExistence type="predicted"/>
<gene>
    <name evidence="2" type="ORF">JXQ802_LOCUS54260</name>
    <name evidence="1" type="ORF">PYM288_LOCUS37826</name>
</gene>
<dbReference type="Proteomes" id="UP000663854">
    <property type="component" value="Unassembled WGS sequence"/>
</dbReference>
<dbReference type="Proteomes" id="UP000663870">
    <property type="component" value="Unassembled WGS sequence"/>
</dbReference>
<reference evidence="2" key="1">
    <citation type="submission" date="2021-02" db="EMBL/GenBank/DDBJ databases">
        <authorList>
            <person name="Nowell W R."/>
        </authorList>
    </citation>
    <scope>NUCLEOTIDE SEQUENCE</scope>
</reference>
<evidence type="ECO:0008006" key="4">
    <source>
        <dbReference type="Google" id="ProtNLM"/>
    </source>
</evidence>